<sequence>MPLIEHTQFIKAPVEICFDLARNVDIHIQTTSKTNERAVAGVTEGLLEQGDTVTWEATHFGIQQRLTAKVTLMVPPHMFVDVMLKGAFLSFTHTHQFLEADGGTIMIDNFQYKSPFGLIGFAADKLFLERYMRTFIVSRAKELKKIAEKLNDQRIKI</sequence>
<organism evidence="1 2">
    <name type="scientific">Sutcliffiella horikoshii</name>
    <dbReference type="NCBI Taxonomy" id="79883"/>
    <lineage>
        <taxon>Bacteria</taxon>
        <taxon>Bacillati</taxon>
        <taxon>Bacillota</taxon>
        <taxon>Bacilli</taxon>
        <taxon>Bacillales</taxon>
        <taxon>Bacillaceae</taxon>
        <taxon>Sutcliffiella</taxon>
    </lineage>
</organism>
<dbReference type="Gene3D" id="3.30.530.20">
    <property type="match status" value="1"/>
</dbReference>
<reference evidence="1 2" key="1">
    <citation type="submission" date="2019-08" db="EMBL/GenBank/DDBJ databases">
        <title>Bacillus genomes from the desert of Cuatro Cienegas, Coahuila.</title>
        <authorList>
            <person name="Olmedo-Alvarez G."/>
        </authorList>
    </citation>
    <scope>NUCLEOTIDE SEQUENCE [LARGE SCALE GENOMIC DNA]</scope>
    <source>
        <strain evidence="1 2">CH88_3T</strain>
    </source>
</reference>
<accession>A0AA95B622</accession>
<comment type="caution">
    <text evidence="1">The sequence shown here is derived from an EMBL/GenBank/DDBJ whole genome shotgun (WGS) entry which is preliminary data.</text>
</comment>
<proteinExistence type="predicted"/>
<protein>
    <submittedName>
        <fullName evidence="1">SRPBCC family protein</fullName>
    </submittedName>
</protein>
<dbReference type="AlphaFoldDB" id="A0AA95B622"/>
<dbReference type="EMBL" id="VTEU01000007">
    <property type="protein sequence ID" value="TYS57519.1"/>
    <property type="molecule type" value="Genomic_DNA"/>
</dbReference>
<dbReference type="SUPFAM" id="SSF55961">
    <property type="entry name" value="Bet v1-like"/>
    <property type="match status" value="1"/>
</dbReference>
<dbReference type="CDD" id="cd07820">
    <property type="entry name" value="SRPBCC_3"/>
    <property type="match status" value="1"/>
</dbReference>
<evidence type="ECO:0000313" key="2">
    <source>
        <dbReference type="Proteomes" id="UP000323393"/>
    </source>
</evidence>
<dbReference type="InterPro" id="IPR023393">
    <property type="entry name" value="START-like_dom_sf"/>
</dbReference>
<gene>
    <name evidence="1" type="ORF">FZC74_15910</name>
</gene>
<dbReference type="RefSeq" id="WP_148966578.1">
    <property type="nucleotide sequence ID" value="NZ_JBNIKZ010000007.1"/>
</dbReference>
<name>A0AA95B622_9BACI</name>
<evidence type="ECO:0000313" key="1">
    <source>
        <dbReference type="EMBL" id="TYS57519.1"/>
    </source>
</evidence>
<dbReference type="Proteomes" id="UP000323393">
    <property type="component" value="Unassembled WGS sequence"/>
</dbReference>